<dbReference type="GO" id="GO:0017124">
    <property type="term" value="F:SH3 domain binding"/>
    <property type="evidence" value="ECO:0007669"/>
    <property type="project" value="UniProtKB-UniRule"/>
</dbReference>
<comment type="subunit">
    <text evidence="4">Interacts with GDP-bound and nucleotide-free forms of RAB11A.</text>
</comment>
<gene>
    <name evidence="7" type="primary">sh3bp5la</name>
</gene>
<dbReference type="GO" id="GO:0005737">
    <property type="term" value="C:cytoplasm"/>
    <property type="evidence" value="ECO:0007669"/>
    <property type="project" value="UniProtKB-SubCell"/>
</dbReference>
<dbReference type="GO" id="GO:0004860">
    <property type="term" value="F:protein kinase inhibitor activity"/>
    <property type="evidence" value="ECO:0007669"/>
    <property type="project" value="TreeGrafter"/>
</dbReference>
<evidence type="ECO:0000256" key="3">
    <source>
        <dbReference type="ARBA" id="ARBA00023054"/>
    </source>
</evidence>
<proteinExistence type="inferred from homology"/>
<feature type="region of interest" description="Disordered" evidence="5">
    <location>
        <begin position="377"/>
        <end position="417"/>
    </location>
</feature>
<dbReference type="Proteomes" id="UP000504632">
    <property type="component" value="Chromosome 8"/>
</dbReference>
<dbReference type="PANTHER" id="PTHR19423:SF8">
    <property type="entry name" value="SH3 DOMAIN-BINDING PROTEIN 5-LIKE"/>
    <property type="match status" value="1"/>
</dbReference>
<feature type="compositionally biased region" description="Basic and acidic residues" evidence="5">
    <location>
        <begin position="19"/>
        <end position="37"/>
    </location>
</feature>
<comment type="subcellular location">
    <subcellularLocation>
        <location evidence="4">Cytoplasm</location>
    </subcellularLocation>
    <text evidence="4">Colocalizes with RAB11A on cytoplasmic vesicle membranes.</text>
</comment>
<feature type="region of interest" description="Disordered" evidence="5">
    <location>
        <begin position="257"/>
        <end position="293"/>
    </location>
</feature>
<keyword evidence="4" id="KW-0963">Cytoplasm</keyword>
<dbReference type="GO" id="GO:0005085">
    <property type="term" value="F:guanyl-nucleotide exchange factor activity"/>
    <property type="evidence" value="ECO:0007669"/>
    <property type="project" value="UniProtKB-UniRule"/>
</dbReference>
<evidence type="ECO:0000256" key="1">
    <source>
        <dbReference type="ARBA" id="ARBA00007796"/>
    </source>
</evidence>
<feature type="compositionally biased region" description="Acidic residues" evidence="5">
    <location>
        <begin position="1"/>
        <end position="10"/>
    </location>
</feature>
<dbReference type="CTD" id="406439"/>
<keyword evidence="3 4" id="KW-0175">Coiled coil</keyword>
<accession>A0A6J2W2B8</accession>
<comment type="function">
    <text evidence="4">Functions as guanine nucleotide exchange factor (GEF) for RAB11A.</text>
</comment>
<evidence type="ECO:0000256" key="5">
    <source>
        <dbReference type="SAM" id="MobiDB-lite"/>
    </source>
</evidence>
<dbReference type="RefSeq" id="XP_030637491.1">
    <property type="nucleotide sequence ID" value="XM_030781631.1"/>
</dbReference>
<sequence length="417" mass="46659">MEYEDRDADGESTITVVKETNEEVEQLRGERHEEHEDLDPRIQEELENLNEASEKINLLELELNEARESHGKVLSESVRKLNVLSTQLGGCIEKARPYYEARRMAKAAQQEIQRAALRYERAVSLHTAAREMVSVAEQGLKADKNKLDLAWQEMLNSATAKVNEAEAERLSSEQEHMRVSLMCQEAETQVQALQKSLKRAIAKSKPYFELKAQLNHVLEDQKSRVMKLEAQVAEAKLGYSDALKNLERISEEIHAQREQDQLDGNGNGDGDGDAPCGGRRPPVGAEANSTSVSNETGACADTLKHSQWTNAKQGVAKAMDWAERHRECVWGQREQESPVELAKGGSDSFSVLSLQTIVSDLEKSDSVEHLGHLSDAVSLSDGDSVKDEDKRGTWQMNSTSKQKQVEFLKQHQRSISL</sequence>
<evidence type="ECO:0000313" key="7">
    <source>
        <dbReference type="RefSeq" id="XP_030637491.1"/>
    </source>
</evidence>
<feature type="compositionally biased region" description="Basic and acidic residues" evidence="5">
    <location>
        <begin position="383"/>
        <end position="392"/>
    </location>
</feature>
<name>A0A6J2W2B8_CHACN</name>
<dbReference type="OrthoDB" id="446789at2759"/>
<evidence type="ECO:0000256" key="2">
    <source>
        <dbReference type="ARBA" id="ARBA00022658"/>
    </source>
</evidence>
<dbReference type="AlphaFoldDB" id="A0A6J2W2B8"/>
<protein>
    <recommendedName>
        <fullName evidence="4">SH3 domain-binding protein 5</fullName>
        <shortName evidence="4">SH3BP-5</shortName>
    </recommendedName>
</protein>
<evidence type="ECO:0000256" key="4">
    <source>
        <dbReference type="RuleBase" id="RU369054"/>
    </source>
</evidence>
<dbReference type="InterPro" id="IPR007940">
    <property type="entry name" value="SH3BP5"/>
</dbReference>
<keyword evidence="2 4" id="KW-0344">Guanine-nucleotide releasing factor</keyword>
<organism evidence="6 7">
    <name type="scientific">Chanos chanos</name>
    <name type="common">Milkfish</name>
    <name type="synonym">Mugil chanos</name>
    <dbReference type="NCBI Taxonomy" id="29144"/>
    <lineage>
        <taxon>Eukaryota</taxon>
        <taxon>Metazoa</taxon>
        <taxon>Chordata</taxon>
        <taxon>Craniata</taxon>
        <taxon>Vertebrata</taxon>
        <taxon>Euteleostomi</taxon>
        <taxon>Actinopterygii</taxon>
        <taxon>Neopterygii</taxon>
        <taxon>Teleostei</taxon>
        <taxon>Ostariophysi</taxon>
        <taxon>Gonorynchiformes</taxon>
        <taxon>Chanidae</taxon>
        <taxon>Chanos</taxon>
    </lineage>
</organism>
<evidence type="ECO:0000313" key="6">
    <source>
        <dbReference type="Proteomes" id="UP000504632"/>
    </source>
</evidence>
<dbReference type="Pfam" id="PF05276">
    <property type="entry name" value="SH3BP5"/>
    <property type="match status" value="1"/>
</dbReference>
<feature type="region of interest" description="Disordered" evidence="5">
    <location>
        <begin position="1"/>
        <end position="37"/>
    </location>
</feature>
<keyword evidence="6" id="KW-1185">Reference proteome</keyword>
<dbReference type="GeneID" id="115818286"/>
<dbReference type="GO" id="GO:0035556">
    <property type="term" value="P:intracellular signal transduction"/>
    <property type="evidence" value="ECO:0007669"/>
    <property type="project" value="UniProtKB-UniRule"/>
</dbReference>
<reference evidence="7" key="1">
    <citation type="submission" date="2025-08" db="UniProtKB">
        <authorList>
            <consortium name="RefSeq"/>
        </authorList>
    </citation>
    <scope>IDENTIFICATION</scope>
</reference>
<dbReference type="InParanoid" id="A0A6J2W2B8"/>
<comment type="domain">
    <text evidence="4">The N-terminal half of the protein mediates interaction with RAB11A and functions as guanine nucleotide exchange factor. Four long alpha-helices (interrupted by a central kink) assemble into coiled coils, giving rise to a 'V' shape.</text>
</comment>
<dbReference type="PANTHER" id="PTHR19423">
    <property type="entry name" value="SH3 DOMAIN-BINDING PROTEIN 5"/>
    <property type="match status" value="1"/>
</dbReference>
<comment type="similarity">
    <text evidence="1 4">Belongs to the SH3BP5 family.</text>
</comment>